<keyword evidence="11" id="KW-1185">Reference proteome</keyword>
<protein>
    <recommendedName>
        <fullName evidence="8">Ribonuclease VapC</fullName>
        <shortName evidence="8">RNase VapC</shortName>
        <ecNumber evidence="8">3.1.-.-</ecNumber>
    </recommendedName>
    <alternativeName>
        <fullName evidence="8">Toxin VapC</fullName>
    </alternativeName>
</protein>
<evidence type="ECO:0000256" key="6">
    <source>
        <dbReference type="ARBA" id="ARBA00022842"/>
    </source>
</evidence>
<evidence type="ECO:0000256" key="2">
    <source>
        <dbReference type="ARBA" id="ARBA00022649"/>
    </source>
</evidence>
<evidence type="ECO:0000256" key="8">
    <source>
        <dbReference type="HAMAP-Rule" id="MF_00265"/>
    </source>
</evidence>
<dbReference type="Proteomes" id="UP001564408">
    <property type="component" value="Unassembled WGS sequence"/>
</dbReference>
<proteinExistence type="inferred from homology"/>
<dbReference type="HAMAP" id="MF_00265">
    <property type="entry name" value="VapC_Nob1"/>
    <property type="match status" value="1"/>
</dbReference>
<comment type="function">
    <text evidence="8">Toxic component of a toxin-antitoxin (TA) system. An RNase.</text>
</comment>
<keyword evidence="8" id="KW-0800">Toxin</keyword>
<dbReference type="RefSeq" id="WP_369666712.1">
    <property type="nucleotide sequence ID" value="NZ_JBDKXB010000007.1"/>
</dbReference>
<keyword evidence="3 8" id="KW-0540">Nuclease</keyword>
<dbReference type="EMBL" id="JBDKXB010000007">
    <property type="protein sequence ID" value="MEY6432329.1"/>
    <property type="molecule type" value="Genomic_DNA"/>
</dbReference>
<keyword evidence="4 8" id="KW-0479">Metal-binding</keyword>
<keyword evidence="6 8" id="KW-0460">Magnesium</keyword>
<feature type="binding site" evidence="8">
    <location>
        <position position="6"/>
    </location>
    <ligand>
        <name>Mg(2+)</name>
        <dbReference type="ChEBI" id="CHEBI:18420"/>
    </ligand>
</feature>
<accession>A0ABV4BCU6</accession>
<evidence type="ECO:0000313" key="11">
    <source>
        <dbReference type="Proteomes" id="UP001564408"/>
    </source>
</evidence>
<organism evidence="10 11">
    <name type="scientific">Thioalkalicoccus limnaeus</name>
    <dbReference type="NCBI Taxonomy" id="120681"/>
    <lineage>
        <taxon>Bacteria</taxon>
        <taxon>Pseudomonadati</taxon>
        <taxon>Pseudomonadota</taxon>
        <taxon>Gammaproteobacteria</taxon>
        <taxon>Chromatiales</taxon>
        <taxon>Chromatiaceae</taxon>
        <taxon>Thioalkalicoccus</taxon>
    </lineage>
</organism>
<keyword evidence="5 8" id="KW-0378">Hydrolase</keyword>
<comment type="caution">
    <text evidence="10">The sequence shown here is derived from an EMBL/GenBank/DDBJ whole genome shotgun (WGS) entry which is preliminary data.</text>
</comment>
<dbReference type="SUPFAM" id="SSF88723">
    <property type="entry name" value="PIN domain-like"/>
    <property type="match status" value="1"/>
</dbReference>
<feature type="binding site" evidence="8">
    <location>
        <position position="97"/>
    </location>
    <ligand>
        <name>Mg(2+)</name>
        <dbReference type="ChEBI" id="CHEBI:18420"/>
    </ligand>
</feature>
<evidence type="ECO:0000259" key="9">
    <source>
        <dbReference type="Pfam" id="PF01850"/>
    </source>
</evidence>
<evidence type="ECO:0000256" key="4">
    <source>
        <dbReference type="ARBA" id="ARBA00022723"/>
    </source>
</evidence>
<dbReference type="Pfam" id="PF01850">
    <property type="entry name" value="PIN"/>
    <property type="match status" value="1"/>
</dbReference>
<comment type="cofactor">
    <cofactor evidence="1 8">
        <name>Mg(2+)</name>
        <dbReference type="ChEBI" id="CHEBI:18420"/>
    </cofactor>
</comment>
<dbReference type="InterPro" id="IPR022907">
    <property type="entry name" value="VapC_family"/>
</dbReference>
<evidence type="ECO:0000256" key="7">
    <source>
        <dbReference type="ARBA" id="ARBA00038093"/>
    </source>
</evidence>
<dbReference type="InterPro" id="IPR002716">
    <property type="entry name" value="PIN_dom"/>
</dbReference>
<evidence type="ECO:0000256" key="1">
    <source>
        <dbReference type="ARBA" id="ARBA00001946"/>
    </source>
</evidence>
<dbReference type="EC" id="3.1.-.-" evidence="8"/>
<feature type="domain" description="PIN" evidence="9">
    <location>
        <begin position="3"/>
        <end position="124"/>
    </location>
</feature>
<dbReference type="Gene3D" id="3.40.50.1010">
    <property type="entry name" value="5'-nuclease"/>
    <property type="match status" value="1"/>
</dbReference>
<name>A0ABV4BCU6_9GAMM</name>
<dbReference type="PANTHER" id="PTHR33653">
    <property type="entry name" value="RIBONUCLEASE VAPC2"/>
    <property type="match status" value="1"/>
</dbReference>
<keyword evidence="2 8" id="KW-1277">Toxin-antitoxin system</keyword>
<evidence type="ECO:0000256" key="3">
    <source>
        <dbReference type="ARBA" id="ARBA00022722"/>
    </source>
</evidence>
<evidence type="ECO:0000256" key="5">
    <source>
        <dbReference type="ARBA" id="ARBA00022801"/>
    </source>
</evidence>
<dbReference type="InterPro" id="IPR050556">
    <property type="entry name" value="Type_II_TA_system_RNase"/>
</dbReference>
<reference evidence="10 11" key="1">
    <citation type="submission" date="2024-05" db="EMBL/GenBank/DDBJ databases">
        <title>Genome Sequence and Characterization of the New Strain Purple Sulfur Bacterium of Genus Thioalkalicoccus.</title>
        <authorList>
            <person name="Bryantseva I.A."/>
            <person name="Kyndt J.A."/>
            <person name="Imhoff J.F."/>
        </authorList>
    </citation>
    <scope>NUCLEOTIDE SEQUENCE [LARGE SCALE GENOMIC DNA]</scope>
    <source>
        <strain evidence="10 11">Um2</strain>
    </source>
</reference>
<evidence type="ECO:0000313" key="10">
    <source>
        <dbReference type="EMBL" id="MEY6432329.1"/>
    </source>
</evidence>
<dbReference type="InterPro" id="IPR029060">
    <property type="entry name" value="PIN-like_dom_sf"/>
</dbReference>
<comment type="similarity">
    <text evidence="7 8">Belongs to the PINc/VapC protein family.</text>
</comment>
<gene>
    <name evidence="8" type="primary">vapC</name>
    <name evidence="10" type="ORF">ABC977_07910</name>
</gene>
<dbReference type="PANTHER" id="PTHR33653:SF1">
    <property type="entry name" value="RIBONUCLEASE VAPC2"/>
    <property type="match status" value="1"/>
</dbReference>
<sequence>MRYLLDTNIFIAAMKGVEVVRVRLEQTALADLVLSPVVLGELQLGVEKSAYREKNAARLARLTEEIELVPLDGRVSQRYGQVRAQLERAGTPIGANDLWIAAQGLALGAVVVTDNLGEFRRVPELVTENWLNPEEN</sequence>